<organism evidence="2 3">
    <name type="scientific">Lactuca saligna</name>
    <name type="common">Willowleaf lettuce</name>
    <dbReference type="NCBI Taxonomy" id="75948"/>
    <lineage>
        <taxon>Eukaryota</taxon>
        <taxon>Viridiplantae</taxon>
        <taxon>Streptophyta</taxon>
        <taxon>Embryophyta</taxon>
        <taxon>Tracheophyta</taxon>
        <taxon>Spermatophyta</taxon>
        <taxon>Magnoliopsida</taxon>
        <taxon>eudicotyledons</taxon>
        <taxon>Gunneridae</taxon>
        <taxon>Pentapetalae</taxon>
        <taxon>asterids</taxon>
        <taxon>campanulids</taxon>
        <taxon>Asterales</taxon>
        <taxon>Asteraceae</taxon>
        <taxon>Cichorioideae</taxon>
        <taxon>Cichorieae</taxon>
        <taxon>Lactucinae</taxon>
        <taxon>Lactuca</taxon>
    </lineage>
</organism>
<gene>
    <name evidence="2" type="ORF">LSALG_LOCUS24662</name>
</gene>
<keyword evidence="3" id="KW-1185">Reference proteome</keyword>
<evidence type="ECO:0000313" key="2">
    <source>
        <dbReference type="EMBL" id="CAI9285177.1"/>
    </source>
</evidence>
<protein>
    <submittedName>
        <fullName evidence="2">Uncharacterized protein</fullName>
    </submittedName>
</protein>
<feature type="transmembrane region" description="Helical" evidence="1">
    <location>
        <begin position="20"/>
        <end position="39"/>
    </location>
</feature>
<dbReference type="Proteomes" id="UP001177003">
    <property type="component" value="Chromosome 5"/>
</dbReference>
<reference evidence="2" key="1">
    <citation type="submission" date="2023-04" db="EMBL/GenBank/DDBJ databases">
        <authorList>
            <person name="Vijverberg K."/>
            <person name="Xiong W."/>
            <person name="Schranz E."/>
        </authorList>
    </citation>
    <scope>NUCLEOTIDE SEQUENCE</scope>
</reference>
<dbReference type="AlphaFoldDB" id="A0AA36E7J8"/>
<evidence type="ECO:0000313" key="3">
    <source>
        <dbReference type="Proteomes" id="UP001177003"/>
    </source>
</evidence>
<dbReference type="EMBL" id="OX465081">
    <property type="protein sequence ID" value="CAI9285177.1"/>
    <property type="molecule type" value="Genomic_DNA"/>
</dbReference>
<keyword evidence="1" id="KW-1133">Transmembrane helix</keyword>
<proteinExistence type="predicted"/>
<name>A0AA36E7J8_LACSI</name>
<sequence>MASSSSHSPSALSFHLNHGITMFFLVLEQILARLLWIMFTQTFVQQGIYTYKDDKILLIDPSFKKAIKKSDIASSYSLKTMQILHVRKQKRKYGEAFVKHELENKNKVESCTRIKLLTGMNHRASKKLLTLFHRVCS</sequence>
<evidence type="ECO:0000256" key="1">
    <source>
        <dbReference type="SAM" id="Phobius"/>
    </source>
</evidence>
<keyword evidence="1" id="KW-0472">Membrane</keyword>
<keyword evidence="1" id="KW-0812">Transmembrane</keyword>
<accession>A0AA36E7J8</accession>